<dbReference type="AlphaFoldDB" id="A0A6G4X011"/>
<evidence type="ECO:0000256" key="1">
    <source>
        <dbReference type="SAM" id="Coils"/>
    </source>
</evidence>
<keyword evidence="1" id="KW-0175">Coiled coil</keyword>
<comment type="caution">
    <text evidence="4">The sequence shown here is derived from an EMBL/GenBank/DDBJ whole genome shotgun (WGS) entry which is preliminary data.</text>
</comment>
<dbReference type="RefSeq" id="WP_165300127.1">
    <property type="nucleotide sequence ID" value="NZ_JAAKZZ010000197.1"/>
</dbReference>
<protein>
    <recommendedName>
        <fullName evidence="3">DUF1023 domain-containing protein</fullName>
    </recommendedName>
</protein>
<evidence type="ECO:0000313" key="4">
    <source>
        <dbReference type="EMBL" id="NGO70462.1"/>
    </source>
</evidence>
<feature type="region of interest" description="Disordered" evidence="2">
    <location>
        <begin position="107"/>
        <end position="161"/>
    </location>
</feature>
<accession>A0A6G4X011</accession>
<evidence type="ECO:0000313" key="5">
    <source>
        <dbReference type="Proteomes" id="UP000477722"/>
    </source>
</evidence>
<organism evidence="4 5">
    <name type="scientific">Streptomyces boncukensis</name>
    <dbReference type="NCBI Taxonomy" id="2711219"/>
    <lineage>
        <taxon>Bacteria</taxon>
        <taxon>Bacillati</taxon>
        <taxon>Actinomycetota</taxon>
        <taxon>Actinomycetes</taxon>
        <taxon>Kitasatosporales</taxon>
        <taxon>Streptomycetaceae</taxon>
        <taxon>Streptomyces</taxon>
    </lineage>
</organism>
<feature type="coiled-coil region" evidence="1">
    <location>
        <begin position="77"/>
        <end position="104"/>
    </location>
</feature>
<name>A0A6G4X011_9ACTN</name>
<dbReference type="EMBL" id="JAAKZZ010000197">
    <property type="protein sequence ID" value="NGO70462.1"/>
    <property type="molecule type" value="Genomic_DNA"/>
</dbReference>
<proteinExistence type="predicted"/>
<sequence>MRYATLAKLKPSEFEDAADGYGFASSMAGEAKDGLGGRITKGMNTALSGKAATEARTQVRKLAANFHYTQIECGLIRTSLNALAADLRAAKKKLEAAVAEAKAEGLTVNPDGSVTYPAGGDKVDGEVPEGGTVPARAGTADPGAAGNPLSPSREASAQAEALERQAANLGGNPHRAKAVAIANRIATAVREATEADQAWAPRLRALTADDDLDVSPADWADAQKDMRGARKGAEDYLGDIKDPPKDGTPKDNARWWKGLSDQERDDLVALRPASVGALDGLPADVRDEANRAVMAEKRGQYELRLAALRADEPQRTAAMGHETAAWREWDKKRERLEGKLNGMKAIQERFDRTGRDGLPEAYLLGFDPEGEGDGKVILANGNPDTADHRAVYVPGTGTDISKIGGDLGRGEDMWRESHKMAPGKNVSVISWFDYNAPDTIPQATSGSYAEKAGPRLQNFLEGAEAAQPGSSHTTVMGHSYGSTVIGESAKHHRIPADDIVVAGSPGMQVGHARDLGVGTDRVWAMGAGAFDDRVVRYGGKLVGLGEELTIPTDENFGGKIMKSDSGGHSGFWDENSQSLRNQAAVITGKYHRVELDD</sequence>
<reference evidence="4 5" key="1">
    <citation type="submission" date="2020-02" db="EMBL/GenBank/DDBJ databases">
        <title>Whole-genome analyses of novel actinobacteria.</title>
        <authorList>
            <person name="Sahin N."/>
            <person name="Tatar D."/>
        </authorList>
    </citation>
    <scope>NUCLEOTIDE SEQUENCE [LARGE SCALE GENOMIC DNA]</scope>
    <source>
        <strain evidence="4 5">SB3404</strain>
    </source>
</reference>
<dbReference type="Pfam" id="PF06259">
    <property type="entry name" value="Abhydrolase_8"/>
    <property type="match status" value="1"/>
</dbReference>
<evidence type="ECO:0000259" key="3">
    <source>
        <dbReference type="Pfam" id="PF06259"/>
    </source>
</evidence>
<gene>
    <name evidence="4" type="ORF">G5C65_19310</name>
</gene>
<keyword evidence="5" id="KW-1185">Reference proteome</keyword>
<evidence type="ECO:0000256" key="2">
    <source>
        <dbReference type="SAM" id="MobiDB-lite"/>
    </source>
</evidence>
<feature type="domain" description="DUF1023" evidence="3">
    <location>
        <begin position="371"/>
        <end position="527"/>
    </location>
</feature>
<dbReference type="Proteomes" id="UP000477722">
    <property type="component" value="Unassembled WGS sequence"/>
</dbReference>
<dbReference type="InterPro" id="IPR010427">
    <property type="entry name" value="DUF1023"/>
</dbReference>